<sequence length="124" mass="14280">MTYFLYCDIKFKLNQILVHWKNKKGEKMNGSSASRATYEWKSELFKKLDLGMLLTVFRSGDNYGICTLIIADRISSSAVRVVELTPENRQRIIGSDPVDYSVVTLEQFRGEEFHIVDPPSLTNR</sequence>
<dbReference type="EMBL" id="MHSW01000025">
    <property type="protein sequence ID" value="OHA51199.1"/>
    <property type="molecule type" value="Genomic_DNA"/>
</dbReference>
<gene>
    <name evidence="1" type="ORF">A3A97_02925</name>
</gene>
<proteinExistence type="predicted"/>
<evidence type="ECO:0000313" key="2">
    <source>
        <dbReference type="Proteomes" id="UP000176951"/>
    </source>
</evidence>
<accession>A0A1G2PTZ2</accession>
<protein>
    <submittedName>
        <fullName evidence="1">Uncharacterized protein</fullName>
    </submittedName>
</protein>
<dbReference type="Proteomes" id="UP000176951">
    <property type="component" value="Unassembled WGS sequence"/>
</dbReference>
<comment type="caution">
    <text evidence="1">The sequence shown here is derived from an EMBL/GenBank/DDBJ whole genome shotgun (WGS) entry which is preliminary data.</text>
</comment>
<reference evidence="1 2" key="1">
    <citation type="journal article" date="2016" name="Nat. Commun.">
        <title>Thousands of microbial genomes shed light on interconnected biogeochemical processes in an aquifer system.</title>
        <authorList>
            <person name="Anantharaman K."/>
            <person name="Brown C.T."/>
            <person name="Hug L.A."/>
            <person name="Sharon I."/>
            <person name="Castelle C.J."/>
            <person name="Probst A.J."/>
            <person name="Thomas B.C."/>
            <person name="Singh A."/>
            <person name="Wilkins M.J."/>
            <person name="Karaoz U."/>
            <person name="Brodie E.L."/>
            <person name="Williams K.H."/>
            <person name="Hubbard S.S."/>
            <person name="Banfield J.F."/>
        </authorList>
    </citation>
    <scope>NUCLEOTIDE SEQUENCE [LARGE SCALE GENOMIC DNA]</scope>
</reference>
<dbReference type="AlphaFoldDB" id="A0A1G2PTZ2"/>
<organism evidence="1 2">
    <name type="scientific">Candidatus Terrybacteria bacterium RIFCSPLOWO2_01_FULL_40_23</name>
    <dbReference type="NCBI Taxonomy" id="1802366"/>
    <lineage>
        <taxon>Bacteria</taxon>
        <taxon>Candidatus Terryibacteriota</taxon>
    </lineage>
</organism>
<name>A0A1G2PTZ2_9BACT</name>
<evidence type="ECO:0000313" key="1">
    <source>
        <dbReference type="EMBL" id="OHA51199.1"/>
    </source>
</evidence>